<accession>A0A4Y2WYB4</accession>
<gene>
    <name evidence="1" type="ORF">AVEN_177811_1</name>
</gene>
<sequence>EADLMKNDDRRKLSVSLVHRDKVRYPSATLASETDGRPAPIYAEHYLFP</sequence>
<dbReference type="EMBL" id="BGPR01067343">
    <property type="protein sequence ID" value="GBO41614.1"/>
    <property type="molecule type" value="Genomic_DNA"/>
</dbReference>
<proteinExistence type="predicted"/>
<dbReference type="Proteomes" id="UP000499080">
    <property type="component" value="Unassembled WGS sequence"/>
</dbReference>
<dbReference type="AlphaFoldDB" id="A0A4Y2WYB4"/>
<evidence type="ECO:0000313" key="2">
    <source>
        <dbReference type="Proteomes" id="UP000499080"/>
    </source>
</evidence>
<protein>
    <submittedName>
        <fullName evidence="1">Uncharacterized protein</fullName>
    </submittedName>
</protein>
<comment type="caution">
    <text evidence="1">The sequence shown here is derived from an EMBL/GenBank/DDBJ whole genome shotgun (WGS) entry which is preliminary data.</text>
</comment>
<reference evidence="1 2" key="1">
    <citation type="journal article" date="2019" name="Sci. Rep.">
        <title>Orb-weaving spider Araneus ventricosus genome elucidates the spidroin gene catalogue.</title>
        <authorList>
            <person name="Kono N."/>
            <person name="Nakamura H."/>
            <person name="Ohtoshi R."/>
            <person name="Moran D.A.P."/>
            <person name="Shinohara A."/>
            <person name="Yoshida Y."/>
            <person name="Fujiwara M."/>
            <person name="Mori M."/>
            <person name="Tomita M."/>
            <person name="Arakawa K."/>
        </authorList>
    </citation>
    <scope>NUCLEOTIDE SEQUENCE [LARGE SCALE GENOMIC DNA]</scope>
</reference>
<evidence type="ECO:0000313" key="1">
    <source>
        <dbReference type="EMBL" id="GBO41614.1"/>
    </source>
</evidence>
<feature type="non-terminal residue" evidence="1">
    <location>
        <position position="1"/>
    </location>
</feature>
<keyword evidence="2" id="KW-1185">Reference proteome</keyword>
<organism evidence="1 2">
    <name type="scientific">Araneus ventricosus</name>
    <name type="common">Orbweaver spider</name>
    <name type="synonym">Epeira ventricosa</name>
    <dbReference type="NCBI Taxonomy" id="182803"/>
    <lineage>
        <taxon>Eukaryota</taxon>
        <taxon>Metazoa</taxon>
        <taxon>Ecdysozoa</taxon>
        <taxon>Arthropoda</taxon>
        <taxon>Chelicerata</taxon>
        <taxon>Arachnida</taxon>
        <taxon>Araneae</taxon>
        <taxon>Araneomorphae</taxon>
        <taxon>Entelegynae</taxon>
        <taxon>Araneoidea</taxon>
        <taxon>Araneidae</taxon>
        <taxon>Araneus</taxon>
    </lineage>
</organism>
<name>A0A4Y2WYB4_ARAVE</name>